<sequence length="125" mass="13678">MPFDTNAAVASEASDMAHAMVEALREGQLDEADALLQQLCATVPEADELLTFPVLIAIQRGQVREALQFINTVGEQRCPELKALCLYLLGDPTWHGEATALLDSEDPHVRKAMRELLGDFTAEQA</sequence>
<evidence type="ECO:0000313" key="2">
    <source>
        <dbReference type="Proteomes" id="UP000737171"/>
    </source>
</evidence>
<accession>A0ABX2EU65</accession>
<dbReference type="InterPro" id="IPR013394">
    <property type="entry name" value="T3SS_HrpB1/HrpK"/>
</dbReference>
<name>A0ABX2EU65_9BURK</name>
<dbReference type="EMBL" id="JABRWJ010000019">
    <property type="protein sequence ID" value="NRF72192.1"/>
    <property type="molecule type" value="Genomic_DNA"/>
</dbReference>
<dbReference type="Pfam" id="PF09613">
    <property type="entry name" value="HrpB1_HrpK"/>
    <property type="match status" value="1"/>
</dbReference>
<organism evidence="1 2">
    <name type="scientific">Pseudaquabacterium terrae</name>
    <dbReference type="NCBI Taxonomy" id="2732868"/>
    <lineage>
        <taxon>Bacteria</taxon>
        <taxon>Pseudomonadati</taxon>
        <taxon>Pseudomonadota</taxon>
        <taxon>Betaproteobacteria</taxon>
        <taxon>Burkholderiales</taxon>
        <taxon>Sphaerotilaceae</taxon>
        <taxon>Pseudaquabacterium</taxon>
    </lineage>
</organism>
<gene>
    <name evidence="1" type="ORF">HLB44_34930</name>
</gene>
<dbReference type="Proteomes" id="UP000737171">
    <property type="component" value="Unassembled WGS sequence"/>
</dbReference>
<comment type="caution">
    <text evidence="1">The sequence shown here is derived from an EMBL/GenBank/DDBJ whole genome shotgun (WGS) entry which is preliminary data.</text>
</comment>
<keyword evidence="2" id="KW-1185">Reference proteome</keyword>
<protein>
    <recommendedName>
        <fullName evidence="3">Type III secretion protein</fullName>
    </recommendedName>
</protein>
<proteinExistence type="predicted"/>
<evidence type="ECO:0008006" key="3">
    <source>
        <dbReference type="Google" id="ProtNLM"/>
    </source>
</evidence>
<dbReference type="InterPro" id="IPR011990">
    <property type="entry name" value="TPR-like_helical_dom_sf"/>
</dbReference>
<evidence type="ECO:0000313" key="1">
    <source>
        <dbReference type="EMBL" id="NRF72192.1"/>
    </source>
</evidence>
<reference evidence="1 2" key="1">
    <citation type="submission" date="2020-05" db="EMBL/GenBank/DDBJ databases">
        <title>Aquincola sp. isolate from soil.</title>
        <authorList>
            <person name="Han J."/>
            <person name="Kim D.-U."/>
        </authorList>
    </citation>
    <scope>NUCLEOTIDE SEQUENCE [LARGE SCALE GENOMIC DNA]</scope>
    <source>
        <strain evidence="1 2">S2</strain>
    </source>
</reference>
<dbReference type="Gene3D" id="1.25.40.10">
    <property type="entry name" value="Tetratricopeptide repeat domain"/>
    <property type="match status" value="1"/>
</dbReference>